<reference evidence="2 3" key="1">
    <citation type="submission" date="2019-03" db="EMBL/GenBank/DDBJ databases">
        <title>Single cell metagenomics reveals metabolic interactions within the superorganism composed of flagellate Streblomastix strix and complex community of Bacteroidetes bacteria on its surface.</title>
        <authorList>
            <person name="Treitli S.C."/>
            <person name="Kolisko M."/>
            <person name="Husnik F."/>
            <person name="Keeling P."/>
            <person name="Hampl V."/>
        </authorList>
    </citation>
    <scope>NUCLEOTIDE SEQUENCE [LARGE SCALE GENOMIC DNA]</scope>
    <source>
        <strain evidence="2">ST1C</strain>
    </source>
</reference>
<accession>A0A5J4X0I2</accession>
<dbReference type="GO" id="GO:0006310">
    <property type="term" value="P:DNA recombination"/>
    <property type="evidence" value="ECO:0007669"/>
    <property type="project" value="UniProtKB-KW"/>
</dbReference>
<dbReference type="GO" id="GO:0015074">
    <property type="term" value="P:DNA integration"/>
    <property type="evidence" value="ECO:0007669"/>
    <property type="project" value="InterPro"/>
</dbReference>
<evidence type="ECO:0000313" key="2">
    <source>
        <dbReference type="EMBL" id="KAA6400563.1"/>
    </source>
</evidence>
<evidence type="ECO:0000256" key="1">
    <source>
        <dbReference type="ARBA" id="ARBA00023172"/>
    </source>
</evidence>
<keyword evidence="1" id="KW-0233">DNA recombination</keyword>
<protein>
    <recommendedName>
        <fullName evidence="4">Tyr recombinase domain-containing protein</fullName>
    </recommendedName>
</protein>
<evidence type="ECO:0000313" key="3">
    <source>
        <dbReference type="Proteomes" id="UP000324800"/>
    </source>
</evidence>
<dbReference type="InterPro" id="IPR011010">
    <property type="entry name" value="DNA_brk_join_enz"/>
</dbReference>
<dbReference type="Gene3D" id="1.10.443.10">
    <property type="entry name" value="Intergrase catalytic core"/>
    <property type="match status" value="1"/>
</dbReference>
<name>A0A5J4X0I2_9EUKA</name>
<comment type="caution">
    <text evidence="2">The sequence shown here is derived from an EMBL/GenBank/DDBJ whole genome shotgun (WGS) entry which is preliminary data.</text>
</comment>
<evidence type="ECO:0008006" key="4">
    <source>
        <dbReference type="Google" id="ProtNLM"/>
    </source>
</evidence>
<gene>
    <name evidence="2" type="ORF">EZS28_003914</name>
</gene>
<dbReference type="SUPFAM" id="SSF56349">
    <property type="entry name" value="DNA breaking-rejoining enzymes"/>
    <property type="match status" value="1"/>
</dbReference>
<dbReference type="InterPro" id="IPR013762">
    <property type="entry name" value="Integrase-like_cat_sf"/>
</dbReference>
<dbReference type="AlphaFoldDB" id="A0A5J4X0I2"/>
<organism evidence="2 3">
    <name type="scientific">Streblomastix strix</name>
    <dbReference type="NCBI Taxonomy" id="222440"/>
    <lineage>
        <taxon>Eukaryota</taxon>
        <taxon>Metamonada</taxon>
        <taxon>Preaxostyla</taxon>
        <taxon>Oxymonadida</taxon>
        <taxon>Streblomastigidae</taxon>
        <taxon>Streblomastix</taxon>
    </lineage>
</organism>
<sequence length="686" mass="78516">MQTRASTYNVVKPSKEQDCKLERLEQPSTINTAADEGTKLVMGNNSNRCLQRRMGSNVEDPITREKNCMRILENSQAHIIQLKGVTCYSPHNEMIFEHFIRRTIRRHQSRTALPLAGLVNSIQLLPEHQGLKVGAKHIPGIMSKEPDSLSRLDQTQDYAINRNVMHIALMKLKVEITMDAFATCIIRLHGKFCSVTMDIWAMARVGLSISWENQTPLLYPSIPLLLCIIKKVKEVRVKTAVIISPKQPSQYWLERISTDSGLLDEDETMVSPTRRNVHVQGFTQPGERLFRFLLEDYGLKQAVVQKIVETWHGQWRRHVSALTAFAKYLEQNSQQWKELRALVQPNAFMANFLSDWMKKGAFDNSLKSCRGALAVLLSFIGDKEEVEHSKLIAQLMKPVMMRTRHKDREIEQWDLNMLLEQIIKEEIELLQRNLSLEEIMTISLTLYMIFNVSTLAELFRATFMNETEKEITLEAVILKKPSRIIKLKIKKTLDQKICSVRWWKIWYKNSDKNLNPTTVYLWNTSKLNRTNSPDSLSKGIRTLIQKAGIVRSFTITSMRSATITKLINMGANSTVVDGFTHHSDVASTVRQYYDKNSCEILRALIAEVKEESVGESESEIEAEEELGLTDHTLRTVGESFQHTESNKQRGSSPSLEEVMHDLKWHAIYPEKEVSSTFIASVSGSPP</sequence>
<dbReference type="Proteomes" id="UP000324800">
    <property type="component" value="Unassembled WGS sequence"/>
</dbReference>
<dbReference type="EMBL" id="SNRW01000542">
    <property type="protein sequence ID" value="KAA6400563.1"/>
    <property type="molecule type" value="Genomic_DNA"/>
</dbReference>
<proteinExistence type="predicted"/>
<dbReference type="GO" id="GO:0003677">
    <property type="term" value="F:DNA binding"/>
    <property type="evidence" value="ECO:0007669"/>
    <property type="project" value="InterPro"/>
</dbReference>